<dbReference type="SUPFAM" id="SSF48452">
    <property type="entry name" value="TPR-like"/>
    <property type="match status" value="3"/>
</dbReference>
<dbReference type="PROSITE" id="PS50005">
    <property type="entry name" value="TPR"/>
    <property type="match status" value="2"/>
</dbReference>
<proteinExistence type="inferred from homology"/>
<evidence type="ECO:0000256" key="2">
    <source>
        <dbReference type="ARBA" id="ARBA00023015"/>
    </source>
</evidence>
<dbReference type="InterPro" id="IPR016032">
    <property type="entry name" value="Sig_transdc_resp-reg_C-effctor"/>
</dbReference>
<dbReference type="Pfam" id="PF03704">
    <property type="entry name" value="BTAD"/>
    <property type="match status" value="1"/>
</dbReference>
<feature type="repeat" description="TPR" evidence="5">
    <location>
        <begin position="766"/>
        <end position="799"/>
    </location>
</feature>
<evidence type="ECO:0000256" key="1">
    <source>
        <dbReference type="ARBA" id="ARBA00005820"/>
    </source>
</evidence>
<dbReference type="SMART" id="SM00028">
    <property type="entry name" value="TPR"/>
    <property type="match status" value="9"/>
</dbReference>
<keyword evidence="2" id="KW-0805">Transcription regulation</keyword>
<reference evidence="9" key="1">
    <citation type="journal article" date="2019" name="Int. J. Syst. Evol. Microbiol.">
        <title>The Global Catalogue of Microorganisms (GCM) 10K type strain sequencing project: providing services to taxonomists for standard genome sequencing and annotation.</title>
        <authorList>
            <consortium name="The Broad Institute Genomics Platform"/>
            <consortium name="The Broad Institute Genome Sequencing Center for Infectious Disease"/>
            <person name="Wu L."/>
            <person name="Ma J."/>
        </authorList>
    </citation>
    <scope>NUCLEOTIDE SEQUENCE [LARGE SCALE GENOMIC DNA]</scope>
    <source>
        <strain evidence="9">CGMCC 4.7241</strain>
    </source>
</reference>
<evidence type="ECO:0000256" key="5">
    <source>
        <dbReference type="PROSITE-ProRule" id="PRU00339"/>
    </source>
</evidence>
<evidence type="ECO:0000313" key="8">
    <source>
        <dbReference type="EMBL" id="MFC3760885.1"/>
    </source>
</evidence>
<dbReference type="Gene3D" id="1.25.40.10">
    <property type="entry name" value="Tetratricopeptide repeat domain"/>
    <property type="match status" value="3"/>
</dbReference>
<dbReference type="SUPFAM" id="SSF46894">
    <property type="entry name" value="C-terminal effector domain of the bipartite response regulators"/>
    <property type="match status" value="1"/>
</dbReference>
<feature type="repeat" description="TPR" evidence="5">
    <location>
        <begin position="926"/>
        <end position="959"/>
    </location>
</feature>
<dbReference type="InterPro" id="IPR011990">
    <property type="entry name" value="TPR-like_helical_dom_sf"/>
</dbReference>
<dbReference type="RefSeq" id="WP_205117123.1">
    <property type="nucleotide sequence ID" value="NZ_JAFBCM010000001.1"/>
</dbReference>
<sequence>MRFRILGPLEVEDDDGRLITIGGPQLRGLLGVFLLRPNRVVSTDRLVEHVWGGDSPTTARGLLQGRIAHLRRAIQQHDRQPLTTRGTGYQLDVRPGERDLDTFDELVQAATNAADHAATRSERLNEALALWRGPVLDGVAMDTWRAELAHLEERRVDVLEQRVELDLALGRHAILVGELQAHTHQHPLRERLWGQLLVALAGAGRTADALAAYRELRRTFVDQLGTEPSHAVQQIHQRILTGDLASAGVASQTLKATRATGRASAARSHTTPAQLPAATGAFTGRAEAFAWLEGLLSSSANEGPTIGVLSGTAGVGKTTLSIRWAHRVRARFPDGQLYLNLRGYAVEPPVRVIDALSGFLQALGVPGEQIPTGVEAATARYHAALAGRRLLIVLDNARTAEQVRPLLPEGPDSQGCLVLVTSRDRLTGLVTREGAHQLKLDVFQPAEANELLAKLLGPDRIAAEPKAAAELARQCAMLPLALRIAAANLCSASVASITHQVANLAADNRLDVLQTGDDESAAVRGAFDLSYDTLDSQARMLFRHLGLAPGAEVTAGSAAALAGISEGHASALLDRLANASLVEETAPGRYAAHDLLRAYAKDRAHDEETVGQRRQAIERLLRWYLDAVDGAARALYPQILRLHHPPEAAYEHADRAEAWGWLDSERAALIAAVERAYELELYEPAWLLADSLRGYFYTRRIVVEWLKVAELGLAAADAAGSLIGRAAGHGSIGLAQLCANNYWQALSHQRIALDLCEQAGWPAGKAHALTNLAVVQQELGELEHAVERHEQALAINTENGAGHAATMNLYNLGQLNTLRGRLHEAVEWLETASRRPSDVNSFRNRALGANRLGDAYRYLGRFDAALDALDDSLALWGELGNDYGQGIAHGSTAAVYCDTGDLDAAYDHAKRALTFLGGAGDRGTEAFARNRLGEVKRRLGKVDEALRLHRRAVRLARDISARFHEADSLICLADALREHGDPAAAAERASEASTLAGRIGYRILEGNASLSLAAACLRADRGEDALVAADRASALHTATGHRLGAARALLLRGYALRRLGRHGEAADAWQLAHEASGALGVPEQAEALALMRSEPPYA</sequence>
<comment type="caution">
    <text evidence="8">The sequence shown here is derived from an EMBL/GenBank/DDBJ whole genome shotgun (WGS) entry which is preliminary data.</text>
</comment>
<protein>
    <submittedName>
        <fullName evidence="8">BTAD domain-containing putative transcriptional regulator</fullName>
    </submittedName>
</protein>
<dbReference type="Gene3D" id="1.10.10.10">
    <property type="entry name" value="Winged helix-like DNA-binding domain superfamily/Winged helix DNA-binding domain"/>
    <property type="match status" value="2"/>
</dbReference>
<dbReference type="CDD" id="cd00383">
    <property type="entry name" value="trans_reg_C"/>
    <property type="match status" value="1"/>
</dbReference>
<dbReference type="PROSITE" id="PS51755">
    <property type="entry name" value="OMPR_PHOB"/>
    <property type="match status" value="1"/>
</dbReference>
<dbReference type="PANTHER" id="PTHR35807:SF1">
    <property type="entry name" value="TRANSCRIPTIONAL REGULATOR REDD"/>
    <property type="match status" value="1"/>
</dbReference>
<dbReference type="Pfam" id="PF13176">
    <property type="entry name" value="TPR_7"/>
    <property type="match status" value="1"/>
</dbReference>
<keyword evidence="9" id="KW-1185">Reference proteome</keyword>
<gene>
    <name evidence="8" type="ORF">ACFOUW_08540</name>
</gene>
<evidence type="ECO:0000256" key="4">
    <source>
        <dbReference type="ARBA" id="ARBA00023163"/>
    </source>
</evidence>
<dbReference type="PANTHER" id="PTHR35807">
    <property type="entry name" value="TRANSCRIPTIONAL REGULATOR REDD-RELATED"/>
    <property type="match status" value="1"/>
</dbReference>
<name>A0ABV7YA67_9ACTN</name>
<dbReference type="SUPFAM" id="SSF52540">
    <property type="entry name" value="P-loop containing nucleoside triphosphate hydrolases"/>
    <property type="match status" value="1"/>
</dbReference>
<feature type="DNA-binding region" description="OmpR/PhoB-type" evidence="6">
    <location>
        <begin position="1"/>
        <end position="93"/>
    </location>
</feature>
<evidence type="ECO:0000256" key="6">
    <source>
        <dbReference type="PROSITE-ProRule" id="PRU01091"/>
    </source>
</evidence>
<dbReference type="SMART" id="SM00862">
    <property type="entry name" value="Trans_reg_C"/>
    <property type="match status" value="1"/>
</dbReference>
<keyword evidence="3 6" id="KW-0238">DNA-binding</keyword>
<dbReference type="Pfam" id="PF00931">
    <property type="entry name" value="NB-ARC"/>
    <property type="match status" value="1"/>
</dbReference>
<dbReference type="Pfam" id="PF00486">
    <property type="entry name" value="Trans_reg_C"/>
    <property type="match status" value="1"/>
</dbReference>
<dbReference type="InterPro" id="IPR041617">
    <property type="entry name" value="TPR_MalT"/>
</dbReference>
<dbReference type="InterPro" id="IPR001867">
    <property type="entry name" value="OmpR/PhoB-type_DNA-bd"/>
</dbReference>
<feature type="domain" description="OmpR/PhoB-type" evidence="7">
    <location>
        <begin position="1"/>
        <end position="93"/>
    </location>
</feature>
<organism evidence="8 9">
    <name type="scientific">Tenggerimyces flavus</name>
    <dbReference type="NCBI Taxonomy" id="1708749"/>
    <lineage>
        <taxon>Bacteria</taxon>
        <taxon>Bacillati</taxon>
        <taxon>Actinomycetota</taxon>
        <taxon>Actinomycetes</taxon>
        <taxon>Propionibacteriales</taxon>
        <taxon>Nocardioidaceae</taxon>
        <taxon>Tenggerimyces</taxon>
    </lineage>
</organism>
<dbReference type="Proteomes" id="UP001595699">
    <property type="component" value="Unassembled WGS sequence"/>
</dbReference>
<keyword evidence="5" id="KW-0802">TPR repeat</keyword>
<dbReference type="Pfam" id="PF17874">
    <property type="entry name" value="TPR_MalT"/>
    <property type="match status" value="1"/>
</dbReference>
<dbReference type="InterPro" id="IPR027417">
    <property type="entry name" value="P-loop_NTPase"/>
</dbReference>
<dbReference type="PRINTS" id="PR00364">
    <property type="entry name" value="DISEASERSIST"/>
</dbReference>
<dbReference type="CDD" id="cd15831">
    <property type="entry name" value="BTAD"/>
    <property type="match status" value="1"/>
</dbReference>
<dbReference type="InterPro" id="IPR019734">
    <property type="entry name" value="TPR_rpt"/>
</dbReference>
<dbReference type="Gene3D" id="3.40.50.300">
    <property type="entry name" value="P-loop containing nucleotide triphosphate hydrolases"/>
    <property type="match status" value="1"/>
</dbReference>
<accession>A0ABV7YA67</accession>
<dbReference type="SMART" id="SM01043">
    <property type="entry name" value="BTAD"/>
    <property type="match status" value="1"/>
</dbReference>
<dbReference type="InterPro" id="IPR002182">
    <property type="entry name" value="NB-ARC"/>
</dbReference>
<evidence type="ECO:0000256" key="3">
    <source>
        <dbReference type="ARBA" id="ARBA00023125"/>
    </source>
</evidence>
<evidence type="ECO:0000259" key="7">
    <source>
        <dbReference type="PROSITE" id="PS51755"/>
    </source>
</evidence>
<comment type="similarity">
    <text evidence="1">Belongs to the AfsR/DnrI/RedD regulatory family.</text>
</comment>
<evidence type="ECO:0000313" key="9">
    <source>
        <dbReference type="Proteomes" id="UP001595699"/>
    </source>
</evidence>
<dbReference type="EMBL" id="JBHRZH010000006">
    <property type="protein sequence ID" value="MFC3760885.1"/>
    <property type="molecule type" value="Genomic_DNA"/>
</dbReference>
<keyword evidence="4" id="KW-0804">Transcription</keyword>
<dbReference type="InterPro" id="IPR005158">
    <property type="entry name" value="BTAD"/>
</dbReference>
<dbReference type="InterPro" id="IPR036388">
    <property type="entry name" value="WH-like_DNA-bd_sf"/>
</dbReference>
<dbReference type="InterPro" id="IPR051677">
    <property type="entry name" value="AfsR-DnrI-RedD_regulator"/>
</dbReference>